<keyword evidence="12" id="KW-1185">Reference proteome</keyword>
<evidence type="ECO:0000313" key="11">
    <source>
        <dbReference type="EMBL" id="MFC4355913.1"/>
    </source>
</evidence>
<evidence type="ECO:0000256" key="9">
    <source>
        <dbReference type="ARBA" id="ARBA00049940"/>
    </source>
</evidence>
<dbReference type="EMBL" id="JBHSEF010000026">
    <property type="protein sequence ID" value="MFC4355913.1"/>
    <property type="molecule type" value="Genomic_DNA"/>
</dbReference>
<evidence type="ECO:0000256" key="7">
    <source>
        <dbReference type="ARBA" id="ARBA00035120"/>
    </source>
</evidence>
<comment type="function">
    <text evidence="9 10">Fluoride-specific ion channel. Important for reducing fluoride concentration in the cell, thus reducing its toxicity.</text>
</comment>
<evidence type="ECO:0000256" key="1">
    <source>
        <dbReference type="ARBA" id="ARBA00004651"/>
    </source>
</evidence>
<dbReference type="RefSeq" id="WP_378142475.1">
    <property type="nucleotide sequence ID" value="NZ_JBHSEF010000026.1"/>
</dbReference>
<feature type="binding site" evidence="10">
    <location>
        <position position="72"/>
    </location>
    <ligand>
        <name>Na(+)</name>
        <dbReference type="ChEBI" id="CHEBI:29101"/>
        <note>structural</note>
    </ligand>
</feature>
<keyword evidence="10" id="KW-0406">Ion transport</keyword>
<feature type="transmembrane region" description="Helical" evidence="10">
    <location>
        <begin position="31"/>
        <end position="50"/>
    </location>
</feature>
<dbReference type="Pfam" id="PF02537">
    <property type="entry name" value="CRCB"/>
    <property type="match status" value="1"/>
</dbReference>
<keyword evidence="10" id="KW-0479">Metal-binding</keyword>
<feature type="binding site" evidence="10">
    <location>
        <position position="69"/>
    </location>
    <ligand>
        <name>Na(+)</name>
        <dbReference type="ChEBI" id="CHEBI:29101"/>
        <note>structural</note>
    </ligand>
</feature>
<keyword evidence="10" id="KW-0915">Sodium</keyword>
<comment type="catalytic activity">
    <reaction evidence="8">
        <text>fluoride(in) = fluoride(out)</text>
        <dbReference type="Rhea" id="RHEA:76159"/>
        <dbReference type="ChEBI" id="CHEBI:17051"/>
    </reaction>
    <physiologicalReaction direction="left-to-right" evidence="8">
        <dbReference type="Rhea" id="RHEA:76160"/>
    </physiologicalReaction>
</comment>
<keyword evidence="4 10" id="KW-1133">Transmembrane helix</keyword>
<gene>
    <name evidence="10" type="primary">fluC</name>
    <name evidence="10" type="synonym">crcB</name>
    <name evidence="11" type="ORF">ACFO0S_12705</name>
</gene>
<proteinExistence type="inferred from homology"/>
<evidence type="ECO:0000256" key="6">
    <source>
        <dbReference type="ARBA" id="ARBA00023303"/>
    </source>
</evidence>
<evidence type="ECO:0000313" key="12">
    <source>
        <dbReference type="Proteomes" id="UP001595733"/>
    </source>
</evidence>
<keyword evidence="5 10" id="KW-0472">Membrane</keyword>
<evidence type="ECO:0000256" key="3">
    <source>
        <dbReference type="ARBA" id="ARBA00022692"/>
    </source>
</evidence>
<reference evidence="12" key="1">
    <citation type="journal article" date="2019" name="Int. J. Syst. Evol. Microbiol.">
        <title>The Global Catalogue of Microorganisms (GCM) 10K type strain sequencing project: providing services to taxonomists for standard genome sequencing and annotation.</title>
        <authorList>
            <consortium name="The Broad Institute Genomics Platform"/>
            <consortium name="The Broad Institute Genome Sequencing Center for Infectious Disease"/>
            <person name="Wu L."/>
            <person name="Ma J."/>
        </authorList>
    </citation>
    <scope>NUCLEOTIDE SEQUENCE [LARGE SCALE GENOMIC DNA]</scope>
    <source>
        <strain evidence="12">CCUG 50353</strain>
    </source>
</reference>
<feature type="transmembrane region" description="Helical" evidence="10">
    <location>
        <begin position="62"/>
        <end position="84"/>
    </location>
</feature>
<evidence type="ECO:0000256" key="2">
    <source>
        <dbReference type="ARBA" id="ARBA00022475"/>
    </source>
</evidence>
<sequence>MFAVFLGGAIGSILRAIPLLLIPGVSSGFPLSTLLVNWLGSAGIAIAYLHYRNRSPNFFQRFWMTGFFGGFTTMSIFSFDSLILFQTEEWLLLMGYILLTLLGSVGIVKWMLLRGGETT</sequence>
<keyword evidence="10" id="KW-0813">Transport</keyword>
<protein>
    <recommendedName>
        <fullName evidence="10">Fluoride-specific ion channel FluC</fullName>
    </recommendedName>
</protein>
<name>A0ABV8UX48_9BACL</name>
<keyword evidence="3 10" id="KW-0812">Transmembrane</keyword>
<comment type="activity regulation">
    <text evidence="10">Na(+) is not transported, but it plays an essential structural role and its presence is essential for fluoride channel function.</text>
</comment>
<comment type="subcellular location">
    <subcellularLocation>
        <location evidence="1 10">Cell membrane</location>
        <topology evidence="1 10">Multi-pass membrane protein</topology>
    </subcellularLocation>
</comment>
<dbReference type="Proteomes" id="UP001595733">
    <property type="component" value="Unassembled WGS sequence"/>
</dbReference>
<comment type="similarity">
    <text evidence="7 10">Belongs to the fluoride channel Fluc/FEX (TC 1.A.43) family.</text>
</comment>
<evidence type="ECO:0000256" key="5">
    <source>
        <dbReference type="ARBA" id="ARBA00023136"/>
    </source>
</evidence>
<keyword evidence="2 10" id="KW-1003">Cell membrane</keyword>
<feature type="transmembrane region" description="Helical" evidence="10">
    <location>
        <begin position="90"/>
        <end position="112"/>
    </location>
</feature>
<evidence type="ECO:0000256" key="10">
    <source>
        <dbReference type="HAMAP-Rule" id="MF_00454"/>
    </source>
</evidence>
<evidence type="ECO:0000256" key="8">
    <source>
        <dbReference type="ARBA" id="ARBA00035585"/>
    </source>
</evidence>
<dbReference type="HAMAP" id="MF_00454">
    <property type="entry name" value="FluC"/>
    <property type="match status" value="1"/>
</dbReference>
<comment type="caution">
    <text evidence="11">The sequence shown here is derived from an EMBL/GenBank/DDBJ whole genome shotgun (WGS) entry which is preliminary data.</text>
</comment>
<accession>A0ABV8UX48</accession>
<organism evidence="11 12">
    <name type="scientific">Chryseomicrobium palamuruense</name>
    <dbReference type="NCBI Taxonomy" id="682973"/>
    <lineage>
        <taxon>Bacteria</taxon>
        <taxon>Bacillati</taxon>
        <taxon>Bacillota</taxon>
        <taxon>Bacilli</taxon>
        <taxon>Bacillales</taxon>
        <taxon>Caryophanaceae</taxon>
        <taxon>Chryseomicrobium</taxon>
    </lineage>
</organism>
<keyword evidence="6 10" id="KW-0407">Ion channel</keyword>
<dbReference type="InterPro" id="IPR003691">
    <property type="entry name" value="FluC"/>
</dbReference>
<evidence type="ECO:0000256" key="4">
    <source>
        <dbReference type="ARBA" id="ARBA00022989"/>
    </source>
</evidence>